<evidence type="ECO:0000313" key="2">
    <source>
        <dbReference type="Proteomes" id="UP000235145"/>
    </source>
</evidence>
<dbReference type="GO" id="GO:0042254">
    <property type="term" value="P:ribosome biogenesis"/>
    <property type="evidence" value="ECO:0007669"/>
    <property type="project" value="InterPro"/>
</dbReference>
<keyword evidence="2" id="KW-1185">Reference proteome</keyword>
<accession>A0A9R1VHQ5</accession>
<gene>
    <name evidence="1" type="ORF">LSAT_V11C500278200</name>
</gene>
<dbReference type="Proteomes" id="UP000235145">
    <property type="component" value="Unassembled WGS sequence"/>
</dbReference>
<organism evidence="1 2">
    <name type="scientific">Lactuca sativa</name>
    <name type="common">Garden lettuce</name>
    <dbReference type="NCBI Taxonomy" id="4236"/>
    <lineage>
        <taxon>Eukaryota</taxon>
        <taxon>Viridiplantae</taxon>
        <taxon>Streptophyta</taxon>
        <taxon>Embryophyta</taxon>
        <taxon>Tracheophyta</taxon>
        <taxon>Spermatophyta</taxon>
        <taxon>Magnoliopsida</taxon>
        <taxon>eudicotyledons</taxon>
        <taxon>Gunneridae</taxon>
        <taxon>Pentapetalae</taxon>
        <taxon>asterids</taxon>
        <taxon>campanulids</taxon>
        <taxon>Asterales</taxon>
        <taxon>Asteraceae</taxon>
        <taxon>Cichorioideae</taxon>
        <taxon>Cichorieae</taxon>
        <taxon>Lactucinae</taxon>
        <taxon>Lactuca</taxon>
    </lineage>
</organism>
<evidence type="ECO:0008006" key="3">
    <source>
        <dbReference type="Google" id="ProtNLM"/>
    </source>
</evidence>
<dbReference type="SMART" id="SM00320">
    <property type="entry name" value="WD40"/>
    <property type="match status" value="1"/>
</dbReference>
<dbReference type="InterPro" id="IPR001680">
    <property type="entry name" value="WD40_rpt"/>
</dbReference>
<name>A0A9R1VHQ5_LACSA</name>
<dbReference type="PANTHER" id="PTHR17605">
    <property type="entry name" value="RIBOSOME BIOGENESIS PROTEIN BOP1 BLOCK OF PROLIFERATION 1 PROTEIN"/>
    <property type="match status" value="1"/>
</dbReference>
<dbReference type="InterPro" id="IPR015943">
    <property type="entry name" value="WD40/YVTN_repeat-like_dom_sf"/>
</dbReference>
<protein>
    <recommendedName>
        <fullName evidence="3">BOP1 N-terminal domain-containing protein</fullName>
    </recommendedName>
</protein>
<dbReference type="Pfam" id="PF00400">
    <property type="entry name" value="WD40"/>
    <property type="match status" value="1"/>
</dbReference>
<reference evidence="1 2" key="1">
    <citation type="journal article" date="2017" name="Nat. Commun.">
        <title>Genome assembly with in vitro proximity ligation data and whole-genome triplication in lettuce.</title>
        <authorList>
            <person name="Reyes-Chin-Wo S."/>
            <person name="Wang Z."/>
            <person name="Yang X."/>
            <person name="Kozik A."/>
            <person name="Arikit S."/>
            <person name="Song C."/>
            <person name="Xia L."/>
            <person name="Froenicke L."/>
            <person name="Lavelle D.O."/>
            <person name="Truco M.J."/>
            <person name="Xia R."/>
            <person name="Zhu S."/>
            <person name="Xu C."/>
            <person name="Xu H."/>
            <person name="Xu X."/>
            <person name="Cox K."/>
            <person name="Korf I."/>
            <person name="Meyers B.C."/>
            <person name="Michelmore R.W."/>
        </authorList>
    </citation>
    <scope>NUCLEOTIDE SEQUENCE [LARGE SCALE GENOMIC DNA]</scope>
    <source>
        <strain evidence="2">cv. Salinas</strain>
        <tissue evidence="1">Seedlings</tissue>
    </source>
</reference>
<comment type="caution">
    <text evidence="1">The sequence shown here is derived from an EMBL/GenBank/DDBJ whole genome shotgun (WGS) entry which is preliminary data.</text>
</comment>
<dbReference type="PANTHER" id="PTHR17605:SF0">
    <property type="entry name" value="RIBOSOME BIOGENESIS PROTEIN BOP1"/>
    <property type="match status" value="1"/>
</dbReference>
<proteinExistence type="predicted"/>
<dbReference type="InterPro" id="IPR036322">
    <property type="entry name" value="WD40_repeat_dom_sf"/>
</dbReference>
<evidence type="ECO:0000313" key="1">
    <source>
        <dbReference type="EMBL" id="KAJ0206308.1"/>
    </source>
</evidence>
<sequence>MLSRKKNVRVYDLVMKKFIKKLEAGVREISSISIHPGDGKLCWFDMDLSSKPYKVLRSHNKYITNVAFHRNYPLFTACSDDSTAYVFHGMVYSDLNQNPLIVPLEILHGHRDTNGRGFF</sequence>
<dbReference type="InterPro" id="IPR028598">
    <property type="entry name" value="BOP1/Erb1"/>
</dbReference>
<dbReference type="SUPFAM" id="SSF50978">
    <property type="entry name" value="WD40 repeat-like"/>
    <property type="match status" value="1"/>
</dbReference>
<dbReference type="Gene3D" id="2.130.10.10">
    <property type="entry name" value="YVTN repeat-like/Quinoprotein amine dehydrogenase"/>
    <property type="match status" value="1"/>
</dbReference>
<dbReference type="EMBL" id="NBSK02000005">
    <property type="protein sequence ID" value="KAJ0206308.1"/>
    <property type="molecule type" value="Genomic_DNA"/>
</dbReference>
<dbReference type="AlphaFoldDB" id="A0A9R1VHQ5"/>